<dbReference type="Proteomes" id="UP000008383">
    <property type="component" value="Unassembled WGS sequence"/>
</dbReference>
<dbReference type="InterPro" id="IPR000192">
    <property type="entry name" value="Aminotrans_V_dom"/>
</dbReference>
<reference evidence="4" key="1">
    <citation type="journal article" date="2011" name="Genome Biol.">
        <title>Comparative and functional genomics provide insights into the pathogenicity of dermatophytic fungi.</title>
        <authorList>
            <person name="Burmester A."/>
            <person name="Shelest E."/>
            <person name="Gloeckner G."/>
            <person name="Heddergott C."/>
            <person name="Schindler S."/>
            <person name="Staib P."/>
            <person name="Heidel A."/>
            <person name="Felder M."/>
            <person name="Petzold A."/>
            <person name="Szafranski K."/>
            <person name="Feuermann M."/>
            <person name="Pedruzzi I."/>
            <person name="Priebe S."/>
            <person name="Groth M."/>
            <person name="Winkler R."/>
            <person name="Li W."/>
            <person name="Kniemeyer O."/>
            <person name="Schroeckh V."/>
            <person name="Hertweck C."/>
            <person name="Hube B."/>
            <person name="White T.C."/>
            <person name="Platzer M."/>
            <person name="Guthke R."/>
            <person name="Heitman J."/>
            <person name="Woestemeyer J."/>
            <person name="Zipfel P.F."/>
            <person name="Monod M."/>
            <person name="Brakhage A.A."/>
        </authorList>
    </citation>
    <scope>NUCLEOTIDE SEQUENCE [LARGE SCALE GENOMIC DNA]</scope>
    <source>
        <strain evidence="4">HKI 0517</strain>
    </source>
</reference>
<dbReference type="InterPro" id="IPR015424">
    <property type="entry name" value="PyrdxlP-dep_Trfase"/>
</dbReference>
<dbReference type="OrthoDB" id="5978656at2759"/>
<feature type="domain" description="Aminotransferase class V" evidence="2">
    <location>
        <begin position="283"/>
        <end position="346"/>
    </location>
</feature>
<dbReference type="HOGENOM" id="CLU_003433_3_0_1"/>
<dbReference type="Gene3D" id="3.40.640.10">
    <property type="entry name" value="Type I PLP-dependent aspartate aminotransferase-like (Major domain)"/>
    <property type="match status" value="1"/>
</dbReference>
<dbReference type="PANTHER" id="PTHR43092">
    <property type="entry name" value="L-CYSTEINE DESULFHYDRASE"/>
    <property type="match status" value="1"/>
</dbReference>
<proteinExistence type="predicted"/>
<dbReference type="EMBL" id="ACYE01000208">
    <property type="protein sequence ID" value="EFE41145.1"/>
    <property type="molecule type" value="Genomic_DNA"/>
</dbReference>
<name>D4DAE7_TRIVH</name>
<dbReference type="Pfam" id="PF00266">
    <property type="entry name" value="Aminotran_5"/>
    <property type="match status" value="1"/>
</dbReference>
<keyword evidence="1" id="KW-0663">Pyridoxal phosphate</keyword>
<comment type="caution">
    <text evidence="3">The sequence shown here is derived from an EMBL/GenBank/DDBJ whole genome shotgun (WGS) entry which is preliminary data.</text>
</comment>
<evidence type="ECO:0000256" key="1">
    <source>
        <dbReference type="ARBA" id="ARBA00022898"/>
    </source>
</evidence>
<dbReference type="RefSeq" id="XP_003021763.1">
    <property type="nucleotide sequence ID" value="XM_003021717.1"/>
</dbReference>
<organism evidence="3 4">
    <name type="scientific">Trichophyton verrucosum (strain HKI 0517)</name>
    <dbReference type="NCBI Taxonomy" id="663202"/>
    <lineage>
        <taxon>Eukaryota</taxon>
        <taxon>Fungi</taxon>
        <taxon>Dikarya</taxon>
        <taxon>Ascomycota</taxon>
        <taxon>Pezizomycotina</taxon>
        <taxon>Eurotiomycetes</taxon>
        <taxon>Eurotiomycetidae</taxon>
        <taxon>Onygenales</taxon>
        <taxon>Arthrodermataceae</taxon>
        <taxon>Trichophyton</taxon>
    </lineage>
</organism>
<protein>
    <recommendedName>
        <fullName evidence="2">Aminotransferase class V domain-containing protein</fullName>
    </recommendedName>
</protein>
<accession>D4DAE7</accession>
<dbReference type="PANTHER" id="PTHR43092:SF2">
    <property type="entry name" value="HERCYNYLCYSTEINE SULFOXIDE LYASE"/>
    <property type="match status" value="1"/>
</dbReference>
<keyword evidence="4" id="KW-1185">Reference proteome</keyword>
<evidence type="ECO:0000259" key="2">
    <source>
        <dbReference type="Pfam" id="PF00266"/>
    </source>
</evidence>
<evidence type="ECO:0000313" key="4">
    <source>
        <dbReference type="Proteomes" id="UP000008383"/>
    </source>
</evidence>
<gene>
    <name evidence="3" type="ORF">TRV_04094</name>
</gene>
<dbReference type="SUPFAM" id="SSF53383">
    <property type="entry name" value="PLP-dependent transferases"/>
    <property type="match status" value="1"/>
</dbReference>
<dbReference type="AlphaFoldDB" id="D4DAE7"/>
<evidence type="ECO:0000313" key="3">
    <source>
        <dbReference type="EMBL" id="EFE41145.1"/>
    </source>
</evidence>
<dbReference type="GeneID" id="9578643"/>
<dbReference type="KEGG" id="tve:TRV_04094"/>
<dbReference type="InterPro" id="IPR015421">
    <property type="entry name" value="PyrdxlP-dep_Trfase_major"/>
</dbReference>
<sequence length="555" mass="61785">MFEFFFPSLLAKGFPFLSSAPWGAEALEKRVYKRAVRTVGDEAHRRSVCLSTKLYLPLYPTSNIIIINIIISNNISNCNNTLTIVSLSWVASNHHVLAMSELPLDGKCSSTSLSTQHTPSSTMTDNRIGSFGTVPTAIFNKAHELRRRCEGRPCSFSRYEFPAWLDKSREAVADLLNADPDNIVLVANGSTASNTIMRNFVWNEDGLDEIIQVSIIFAPLGKMTGYVGELSQGLVRTRQVQLNYPLEDDEVVELFRQGIQASREAGRRPRLGIFDTISSTPAIRLPFERLVALCREEGVMSFVDGAHAAGHMKIDLAALDPDFFVTCCHKWLFIPRGCAALYVAARNQWMVRSTLPLSHGFIPTADIEQGKVDGKLAQALASGKTPFVYNFEFVAPMDNFGYLCIPESIRWRQEVCGGEKAIQTYCVNLARAAGALMASILGTKVLDNKSQSVSACCMTNVLLPLKLDAGNGDETPLPEGWYAVRSKPGVQFRVSDWIMRKMATEYETLMPVFFFQGSWWARGSAQIYLELDDFEWGGRMLKDLCERVGDGEYLL</sequence>